<proteinExistence type="predicted"/>
<dbReference type="RefSeq" id="WP_204633109.1">
    <property type="nucleotide sequence ID" value="NZ_BSOC01000001.1"/>
</dbReference>
<evidence type="ECO:0000313" key="3">
    <source>
        <dbReference type="Proteomes" id="UP001430193"/>
    </source>
</evidence>
<organism evidence="2 3">
    <name type="scientific">Dyella mobilis</name>
    <dbReference type="NCBI Taxonomy" id="1849582"/>
    <lineage>
        <taxon>Bacteria</taxon>
        <taxon>Pseudomonadati</taxon>
        <taxon>Pseudomonadota</taxon>
        <taxon>Gammaproteobacteria</taxon>
        <taxon>Lysobacterales</taxon>
        <taxon>Rhodanobacteraceae</taxon>
        <taxon>Dyella</taxon>
    </lineage>
</organism>
<protein>
    <submittedName>
        <fullName evidence="2">Uncharacterized protein</fullName>
    </submittedName>
</protein>
<sequence length="657" mass="70596">MSDVIREFLVSLGYKVDASGEKRFTDGIKTATKTVMELGLAAGATAVALGAAVAKMAEQLDGLYFASQRTKAAAENIKALGFAADQMGSSADAAQGSLENFAKFLAINPNGENLVRSWGIQTRDVNGQLRDTTQIMNDLGGLFRKLGPAQAYRRSEVLGIDYKTMLALMNGMDGFEDRYKQILARYGLDTKKAAEQSHQFMLRMRDLRANADVLGTVIGTHLIGVFDELEYRWNSLDSTTQSNIESFGKWAAAIVAGAAVIAGGPVVWIGALAAAIGLLWDDYRVWKEGGKSLIDWGKWKPEIDLAKAGIDLIGDGLNNLVAIGKAAWPHMVGGWHDLTAAIKDAYEWIMKIIHAVEGSKAFQWVMEKSQGIRAGITNAFDQAKGWVLNKTKGPRDSIAQLYAQTGIVDRVKNFGSEVQAGVDTDQEATDRSNAADALGQLWRQLTGQPYDHGTPDQAPPAAGRPSDQSSGATDQAPLGVRDNNPGNLRTGPGGSFGNYATPEQGLQALSHQLGLYFNGQSAAAGYRHLQTLRDILSTYAPKSENDTGAYIADVAKQMGVSPDAQLNLNDPQVMASLMRGIIQHEDGYNPYSSEMIDHAAGNQASAAPSIAGVSLEQKTYITVSGTDKPQETARAVASEQNTVNQRLARNFQFATAT</sequence>
<comment type="caution">
    <text evidence="2">The sequence shown here is derived from an EMBL/GenBank/DDBJ whole genome shotgun (WGS) entry which is preliminary data.</text>
</comment>
<dbReference type="EMBL" id="JADIKF010000040">
    <property type="protein sequence ID" value="MBM7131550.1"/>
    <property type="molecule type" value="Genomic_DNA"/>
</dbReference>
<name>A0ABS2KK58_9GAMM</name>
<gene>
    <name evidence="2" type="ORF">ISS99_18670</name>
</gene>
<reference evidence="2" key="1">
    <citation type="submission" date="2020-10" db="EMBL/GenBank/DDBJ databases">
        <title>Phylogeny of dyella-like bacteria.</title>
        <authorList>
            <person name="Fu J."/>
        </authorList>
    </citation>
    <scope>NUCLEOTIDE SEQUENCE</scope>
    <source>
        <strain evidence="2">DHON07</strain>
    </source>
</reference>
<feature type="region of interest" description="Disordered" evidence="1">
    <location>
        <begin position="446"/>
        <end position="501"/>
    </location>
</feature>
<keyword evidence="3" id="KW-1185">Reference proteome</keyword>
<evidence type="ECO:0000256" key="1">
    <source>
        <dbReference type="SAM" id="MobiDB-lite"/>
    </source>
</evidence>
<dbReference type="Proteomes" id="UP001430193">
    <property type="component" value="Unassembled WGS sequence"/>
</dbReference>
<evidence type="ECO:0000313" key="2">
    <source>
        <dbReference type="EMBL" id="MBM7131550.1"/>
    </source>
</evidence>
<accession>A0ABS2KK58</accession>